<keyword evidence="8" id="KW-1185">Reference proteome</keyword>
<dbReference type="InterPro" id="IPR041569">
    <property type="entry name" value="AAA_lid_3"/>
</dbReference>
<dbReference type="FunFam" id="1.10.8.60:FF:000022">
    <property type="entry name" value="Fidgetin like 1"/>
    <property type="match status" value="1"/>
</dbReference>
<dbReference type="GO" id="GO:0031114">
    <property type="term" value="P:regulation of microtubule depolymerization"/>
    <property type="evidence" value="ECO:0007669"/>
    <property type="project" value="UniProtKB-ARBA"/>
</dbReference>
<dbReference type="GO" id="GO:0000070">
    <property type="term" value="P:mitotic sister chromatid segregation"/>
    <property type="evidence" value="ECO:0007669"/>
    <property type="project" value="UniProtKB-ARBA"/>
</dbReference>
<dbReference type="GO" id="GO:0005524">
    <property type="term" value="F:ATP binding"/>
    <property type="evidence" value="ECO:0007669"/>
    <property type="project" value="UniProtKB-KW"/>
</dbReference>
<dbReference type="GO" id="GO:0005694">
    <property type="term" value="C:chromosome"/>
    <property type="evidence" value="ECO:0007669"/>
    <property type="project" value="UniProtKB-ARBA"/>
</dbReference>
<dbReference type="InterPro" id="IPR003960">
    <property type="entry name" value="ATPase_AAA_CS"/>
</dbReference>
<feature type="compositionally biased region" description="Polar residues" evidence="5">
    <location>
        <begin position="175"/>
        <end position="185"/>
    </location>
</feature>
<evidence type="ECO:0000259" key="6">
    <source>
        <dbReference type="SMART" id="SM00382"/>
    </source>
</evidence>
<dbReference type="Gene3D" id="3.40.50.300">
    <property type="entry name" value="P-loop containing nucleotide triphosphate hydrolases"/>
    <property type="match status" value="1"/>
</dbReference>
<dbReference type="GO" id="GO:0051013">
    <property type="term" value="P:microtubule severing"/>
    <property type="evidence" value="ECO:0007669"/>
    <property type="project" value="UniProtKB-ARBA"/>
</dbReference>
<dbReference type="SMART" id="SM00382">
    <property type="entry name" value="AAA"/>
    <property type="match status" value="1"/>
</dbReference>
<evidence type="ECO:0000256" key="4">
    <source>
        <dbReference type="RuleBase" id="RU003651"/>
    </source>
</evidence>
<reference evidence="8" key="1">
    <citation type="journal article" date="2014" name="Genome Biol.">
        <title>Genome analysis of a major urban malaria vector mosquito, Anopheles stephensi.</title>
        <authorList>
            <person name="Jiang X."/>
            <person name="Peery A."/>
            <person name="Hall A.B."/>
            <person name="Sharma A."/>
            <person name="Chen X.G."/>
            <person name="Waterhouse R.M."/>
            <person name="Komissarov A."/>
            <person name="Riehle M.M."/>
            <person name="Shouche Y."/>
            <person name="Sharakhova M.V."/>
            <person name="Lawson D."/>
            <person name="Pakpour N."/>
            <person name="Arensburger P."/>
            <person name="Davidson V.L."/>
            <person name="Eiglmeier K."/>
            <person name="Emrich S."/>
            <person name="George P."/>
            <person name="Kennedy R.C."/>
            <person name="Mane S.P."/>
            <person name="Maslen G."/>
            <person name="Oringanje C."/>
            <person name="Qi Y."/>
            <person name="Settlage R."/>
            <person name="Tojo M."/>
            <person name="Tubio J.M."/>
            <person name="Unger M.F."/>
            <person name="Wang B."/>
            <person name="Vernick K.D."/>
            <person name="Ribeiro J.M."/>
            <person name="James A.A."/>
            <person name="Michel K."/>
            <person name="Riehle M.A."/>
            <person name="Luckhart S."/>
            <person name="Sharakhov I.V."/>
            <person name="Tu Z."/>
        </authorList>
    </citation>
    <scope>NUCLEOTIDE SEQUENCE [LARGE SCALE GENOMIC DNA]</scope>
    <source>
        <strain evidence="8">Indian</strain>
    </source>
</reference>
<dbReference type="PANTHER" id="PTHR23074">
    <property type="entry name" value="AAA DOMAIN-CONTAINING"/>
    <property type="match status" value="1"/>
</dbReference>
<dbReference type="VEuPathDB" id="VectorBase:ASTEI01687"/>
<dbReference type="AlphaFoldDB" id="A0A182XZQ1"/>
<feature type="region of interest" description="Disordered" evidence="5">
    <location>
        <begin position="261"/>
        <end position="302"/>
    </location>
</feature>
<dbReference type="Pfam" id="PF00004">
    <property type="entry name" value="AAA"/>
    <property type="match status" value="1"/>
</dbReference>
<feature type="compositionally biased region" description="Basic and acidic residues" evidence="5">
    <location>
        <begin position="148"/>
        <end position="173"/>
    </location>
</feature>
<evidence type="ECO:0000256" key="5">
    <source>
        <dbReference type="SAM" id="MobiDB-lite"/>
    </source>
</evidence>
<proteinExistence type="inferred from homology"/>
<dbReference type="InterPro" id="IPR027417">
    <property type="entry name" value="P-loop_NTPase"/>
</dbReference>
<reference evidence="7" key="2">
    <citation type="submission" date="2020-05" db="UniProtKB">
        <authorList>
            <consortium name="EnsemblMetazoa"/>
        </authorList>
    </citation>
    <scope>IDENTIFICATION</scope>
    <source>
        <strain evidence="7">Indian</strain>
    </source>
</reference>
<evidence type="ECO:0000313" key="8">
    <source>
        <dbReference type="Proteomes" id="UP000076408"/>
    </source>
</evidence>
<keyword evidence="3 4" id="KW-0067">ATP-binding</keyword>
<dbReference type="InterPro" id="IPR003593">
    <property type="entry name" value="AAA+_ATPase"/>
</dbReference>
<evidence type="ECO:0000256" key="2">
    <source>
        <dbReference type="ARBA" id="ARBA00022741"/>
    </source>
</evidence>
<accession>A0A182XZQ1</accession>
<dbReference type="PANTHER" id="PTHR23074:SF17">
    <property type="entry name" value="FIDGETIN-LIKE PROTEIN 1"/>
    <property type="match status" value="1"/>
</dbReference>
<comment type="similarity">
    <text evidence="1 4">Belongs to the AAA ATPase family.</text>
</comment>
<dbReference type="VEuPathDB" id="VectorBase:ASTEI20_038074"/>
<dbReference type="GO" id="GO:0005813">
    <property type="term" value="C:centrosome"/>
    <property type="evidence" value="ECO:0007669"/>
    <property type="project" value="UniProtKB-ARBA"/>
</dbReference>
<name>A0A182XZQ1_ANOST</name>
<dbReference type="Gene3D" id="1.10.8.60">
    <property type="match status" value="1"/>
</dbReference>
<dbReference type="EnsemblMetazoa" id="ASTEI01687-RA">
    <property type="protein sequence ID" value="ASTEI01687-PA"/>
    <property type="gene ID" value="ASTEI01687"/>
</dbReference>
<dbReference type="Pfam" id="PF09336">
    <property type="entry name" value="Vps4_C"/>
    <property type="match status" value="1"/>
</dbReference>
<dbReference type="PROSITE" id="PS00674">
    <property type="entry name" value="AAA"/>
    <property type="match status" value="1"/>
</dbReference>
<dbReference type="STRING" id="30069.A0A182XZQ1"/>
<dbReference type="FunFam" id="3.40.50.300:FF:000093">
    <property type="entry name" value="Fidgetin-like 1"/>
    <property type="match status" value="1"/>
</dbReference>
<dbReference type="GO" id="GO:0016887">
    <property type="term" value="F:ATP hydrolysis activity"/>
    <property type="evidence" value="ECO:0007669"/>
    <property type="project" value="InterPro"/>
</dbReference>
<evidence type="ECO:0000256" key="1">
    <source>
        <dbReference type="ARBA" id="ARBA00006914"/>
    </source>
</evidence>
<organism evidence="7 8">
    <name type="scientific">Anopheles stephensi</name>
    <name type="common">Indo-Pakistan malaria mosquito</name>
    <dbReference type="NCBI Taxonomy" id="30069"/>
    <lineage>
        <taxon>Eukaryota</taxon>
        <taxon>Metazoa</taxon>
        <taxon>Ecdysozoa</taxon>
        <taxon>Arthropoda</taxon>
        <taxon>Hexapoda</taxon>
        <taxon>Insecta</taxon>
        <taxon>Pterygota</taxon>
        <taxon>Neoptera</taxon>
        <taxon>Endopterygota</taxon>
        <taxon>Diptera</taxon>
        <taxon>Nematocera</taxon>
        <taxon>Culicoidea</taxon>
        <taxon>Culicidae</taxon>
        <taxon>Anophelinae</taxon>
        <taxon>Anopheles</taxon>
    </lineage>
</organism>
<dbReference type="Proteomes" id="UP000076408">
    <property type="component" value="Unassembled WGS sequence"/>
</dbReference>
<feature type="compositionally biased region" description="Polar residues" evidence="5">
    <location>
        <begin position="279"/>
        <end position="291"/>
    </location>
</feature>
<feature type="region of interest" description="Disordered" evidence="5">
    <location>
        <begin position="148"/>
        <end position="221"/>
    </location>
</feature>
<evidence type="ECO:0000256" key="3">
    <source>
        <dbReference type="ARBA" id="ARBA00022840"/>
    </source>
</evidence>
<feature type="compositionally biased region" description="Low complexity" evidence="5">
    <location>
        <begin position="191"/>
        <end position="206"/>
    </location>
</feature>
<feature type="domain" description="AAA+ ATPase" evidence="6">
    <location>
        <begin position="359"/>
        <end position="495"/>
    </location>
</feature>
<dbReference type="SUPFAM" id="SSF52540">
    <property type="entry name" value="P-loop containing nucleoside triphosphate hydrolases"/>
    <property type="match status" value="1"/>
</dbReference>
<dbReference type="InterPro" id="IPR050304">
    <property type="entry name" value="MT-severing_AAA_ATPase"/>
</dbReference>
<dbReference type="OMA" id="QVRPICY"/>
<sequence>MEDDSAADIELLCFCLRKLDEKVKLNNVCNEVDELRNLHYRLYTEALETDDEKLSAGVLEDGLRKNQNLMIDPDGVNNYCDDVIELLNAQAAEFSDDDYEITDTALDDPHSYLASEDHDCHGKYENCSANEISPFTLAAIVSNSLRTEDQRSVERGERDKHASNANRTGEDISRPVTTSTASIPSFTPKMPVSKAPPSKPPSTTVADMAKPASSHESGGAFRTANDELVIQNMKKYGTSNPSGKAPLFAYGRKTLGGRRTIGSKFVCPSRTDKDDRSGKQGQHGSDNSSTDDSQEDEIDERLKNIDPKMVELIRNEIMDRFQPLSWDDIAGLEYAKTIIKEAVVWPILRPDIFTGLRKPPRGILLFGPPGTGKTLIGKCIASQSKSTFFSISASSLTSKWIGDGEKMVRALFAVAVVHQPAVVFIDEIDSLLCQRSETEHESSRRLKTEFLVQLDGAATAEDERILIVGATNRPQELDEAARRRLVKRLYIPLPERPARIQILTRLLERERNSLEQEEIARIGDLTEGFSGADMKVLCHEASMGPIRSIPFEQLGDIAKDQVRPICYEDFRLALTKVKASVSPDDLQQYVVWDRTYGAGAI</sequence>
<dbReference type="InterPro" id="IPR003959">
    <property type="entry name" value="ATPase_AAA_core"/>
</dbReference>
<evidence type="ECO:0000313" key="7">
    <source>
        <dbReference type="EnsemblMetazoa" id="ASTEI01687-PA"/>
    </source>
</evidence>
<dbReference type="Pfam" id="PF17862">
    <property type="entry name" value="AAA_lid_3"/>
    <property type="match status" value="1"/>
</dbReference>
<dbReference type="GO" id="GO:0008568">
    <property type="term" value="F:microtubule severing ATPase activity"/>
    <property type="evidence" value="ECO:0007669"/>
    <property type="project" value="UniProtKB-ARBA"/>
</dbReference>
<dbReference type="InterPro" id="IPR015415">
    <property type="entry name" value="Spast_Vps4_C"/>
</dbReference>
<keyword evidence="2 4" id="KW-0547">Nucleotide-binding</keyword>
<protein>
    <recommendedName>
        <fullName evidence="6">AAA+ ATPase domain-containing protein</fullName>
    </recommendedName>
</protein>
<dbReference type="VEuPathDB" id="VectorBase:ASTE006398"/>